<evidence type="ECO:0000313" key="4">
    <source>
        <dbReference type="EMBL" id="ANJ70971.1"/>
    </source>
</evidence>
<dbReference type="PANTHER" id="PTHR43140">
    <property type="entry name" value="TYPE-1 RESTRICTION ENZYME ECOKI SPECIFICITY PROTEIN"/>
    <property type="match status" value="1"/>
</dbReference>
<dbReference type="InterPro" id="IPR000055">
    <property type="entry name" value="Restrct_endonuc_typeI_TRD"/>
</dbReference>
<dbReference type="AlphaFoldDB" id="A0A191ZS97"/>
<keyword evidence="5" id="KW-1185">Reference proteome</keyword>
<dbReference type="SUPFAM" id="SSF116734">
    <property type="entry name" value="DNA methylase specificity domain"/>
    <property type="match status" value="2"/>
</dbReference>
<proteinExistence type="inferred from homology"/>
<evidence type="ECO:0000256" key="2">
    <source>
        <dbReference type="ARBA" id="ARBA00022747"/>
    </source>
</evidence>
<comment type="similarity">
    <text evidence="1">Belongs to the type-I restriction system S methylase family.</text>
</comment>
<keyword evidence="2" id="KW-0680">Restriction system</keyword>
<dbReference type="REBASE" id="154067">
    <property type="entry name" value="S.Rin49129ORF45P"/>
</dbReference>
<evidence type="ECO:0000256" key="1">
    <source>
        <dbReference type="ARBA" id="ARBA00010923"/>
    </source>
</evidence>
<reference evidence="5" key="1">
    <citation type="submission" date="2016-06" db="EMBL/GenBank/DDBJ databases">
        <authorList>
            <person name="Xu Y."/>
            <person name="Nagy A."/>
            <person name="Yan X."/>
            <person name="Kim S.W."/>
            <person name="Haley B."/>
            <person name="Liu N.T."/>
            <person name="Nou X."/>
        </authorList>
    </citation>
    <scope>NUCLEOTIDE SEQUENCE [LARGE SCALE GENOMIC DNA]</scope>
    <source>
        <strain evidence="5">ATCC 49129</strain>
    </source>
</reference>
<evidence type="ECO:0000256" key="3">
    <source>
        <dbReference type="ARBA" id="ARBA00023125"/>
    </source>
</evidence>
<dbReference type="CDD" id="cd17260">
    <property type="entry name" value="RMtype1_S_EcoEI-TRD1-CR1_like"/>
    <property type="match status" value="1"/>
</dbReference>
<dbReference type="RefSeq" id="WP_064801027.1">
    <property type="nucleotide sequence ID" value="NZ_CP016022.1"/>
</dbReference>
<dbReference type="Pfam" id="PF01420">
    <property type="entry name" value="Methylase_S"/>
    <property type="match status" value="1"/>
</dbReference>
<name>A0A191ZS97_9RALS</name>
<dbReference type="PANTHER" id="PTHR43140:SF1">
    <property type="entry name" value="TYPE I RESTRICTION ENZYME ECOKI SPECIFICITY SUBUNIT"/>
    <property type="match status" value="1"/>
</dbReference>
<dbReference type="InterPro" id="IPR044946">
    <property type="entry name" value="Restrct_endonuc_typeI_TRD_sf"/>
</dbReference>
<dbReference type="Gene3D" id="3.90.220.20">
    <property type="entry name" value="DNA methylase specificity domains"/>
    <property type="match status" value="2"/>
</dbReference>
<evidence type="ECO:0000313" key="5">
    <source>
        <dbReference type="Proteomes" id="UP000078572"/>
    </source>
</evidence>
<accession>A0A191ZS97</accession>
<gene>
    <name evidence="4" type="ORF">A9Y76_00040</name>
</gene>
<dbReference type="GO" id="GO:0009307">
    <property type="term" value="P:DNA restriction-modification system"/>
    <property type="evidence" value="ECO:0007669"/>
    <property type="project" value="UniProtKB-KW"/>
</dbReference>
<keyword evidence="3" id="KW-0238">DNA-binding</keyword>
<dbReference type="EMBL" id="CP016022">
    <property type="protein sequence ID" value="ANJ70971.1"/>
    <property type="molecule type" value="Genomic_DNA"/>
</dbReference>
<dbReference type="OrthoDB" id="5298944at2"/>
<dbReference type="GO" id="GO:0003677">
    <property type="term" value="F:DNA binding"/>
    <property type="evidence" value="ECO:0007669"/>
    <property type="project" value="UniProtKB-KW"/>
</dbReference>
<dbReference type="InterPro" id="IPR051212">
    <property type="entry name" value="Type-I_RE_S_subunit"/>
</dbReference>
<dbReference type="GeneID" id="61524392"/>
<protein>
    <submittedName>
        <fullName evidence="4">Uncharacterized protein</fullName>
    </submittedName>
</protein>
<dbReference type="Proteomes" id="UP000078572">
    <property type="component" value="Chromosome 1"/>
</dbReference>
<sequence length="438" mass="49137">MTAHKRHAAMKDSGVAWLGKIPAHWDVVQSRRMFDQRKEKARPGDVLLTASQKYGMIPQSLFMELEGRRVVEINKGADSLIHVEAGDFVISLRSFQGGLEFSRTGGSITFHYVPIHAVKWVHEPFFAHLFKSSTYIQALRATANLIRDGQDMRFTHFAQVPLPKIPLDEQVAIADHLDLETARIDKLIARKTRFIELLVEKRQVLITHAVTKGLNPKAKMKDSGAEWLGEVPEHWTVGASRRFFVFNPSKREIADREKSEQVSFLPMEAIGVNGELDLSNVRQISEVESGYSYFANGDIVVAKITPCFENGKGAVIRNLVGGVGFGTTELIVMRPSEQINAAYAGWLFSSVALRGYSEGYMQGSAGQKRVQDEFLKELHIPVPTLDEQTQISVFLENRTFRIDTLITKTEHSIDLLREHRTALITAAVTGKIDLRDNA</sequence>
<organism evidence="4 5">
    <name type="scientific">Ralstonia insidiosa</name>
    <dbReference type="NCBI Taxonomy" id="190721"/>
    <lineage>
        <taxon>Bacteria</taxon>
        <taxon>Pseudomonadati</taxon>
        <taxon>Pseudomonadota</taxon>
        <taxon>Betaproteobacteria</taxon>
        <taxon>Burkholderiales</taxon>
        <taxon>Burkholderiaceae</taxon>
        <taxon>Ralstonia</taxon>
    </lineage>
</organism>